<evidence type="ECO:0000256" key="1">
    <source>
        <dbReference type="ARBA" id="ARBA00000085"/>
    </source>
</evidence>
<keyword evidence="9" id="KW-0067">ATP-binding</keyword>
<dbReference type="Pfam" id="PF00512">
    <property type="entry name" value="HisKA"/>
    <property type="match status" value="1"/>
</dbReference>
<evidence type="ECO:0000256" key="3">
    <source>
        <dbReference type="ARBA" id="ARBA00012438"/>
    </source>
</evidence>
<comment type="catalytic activity">
    <reaction evidence="1">
        <text>ATP + protein L-histidine = ADP + protein N-phospho-L-histidine.</text>
        <dbReference type="EC" id="2.7.13.3"/>
    </reaction>
</comment>
<keyword evidence="15" id="KW-1185">Reference proteome</keyword>
<dbReference type="STRING" id="1236989.JCM15548_11523"/>
<evidence type="ECO:0000256" key="8">
    <source>
        <dbReference type="ARBA" id="ARBA00022777"/>
    </source>
</evidence>
<dbReference type="PANTHER" id="PTHR42878">
    <property type="entry name" value="TWO-COMPONENT HISTIDINE KINASE"/>
    <property type="match status" value="1"/>
</dbReference>
<dbReference type="PROSITE" id="PS50109">
    <property type="entry name" value="HIS_KIN"/>
    <property type="match status" value="1"/>
</dbReference>
<dbReference type="SUPFAM" id="SSF47384">
    <property type="entry name" value="Homodimeric domain of signal transducing histidine kinase"/>
    <property type="match status" value="1"/>
</dbReference>
<evidence type="ECO:0000313" key="15">
    <source>
        <dbReference type="Proteomes" id="UP000032900"/>
    </source>
</evidence>
<dbReference type="CDD" id="cd00075">
    <property type="entry name" value="HATPase"/>
    <property type="match status" value="1"/>
</dbReference>
<evidence type="ECO:0000256" key="4">
    <source>
        <dbReference type="ARBA" id="ARBA00022475"/>
    </source>
</evidence>
<dbReference type="GO" id="GO:0030295">
    <property type="term" value="F:protein kinase activator activity"/>
    <property type="evidence" value="ECO:0007669"/>
    <property type="project" value="TreeGrafter"/>
</dbReference>
<dbReference type="GO" id="GO:0005886">
    <property type="term" value="C:plasma membrane"/>
    <property type="evidence" value="ECO:0007669"/>
    <property type="project" value="UniProtKB-SubCell"/>
</dbReference>
<comment type="caution">
    <text evidence="14">The sequence shown here is derived from an EMBL/GenBank/DDBJ whole genome shotgun (WGS) entry which is preliminary data.</text>
</comment>
<dbReference type="InterPro" id="IPR036097">
    <property type="entry name" value="HisK_dim/P_sf"/>
</dbReference>
<dbReference type="Proteomes" id="UP000032900">
    <property type="component" value="Unassembled WGS sequence"/>
</dbReference>
<dbReference type="InterPro" id="IPR004358">
    <property type="entry name" value="Sig_transdc_His_kin-like_C"/>
</dbReference>
<dbReference type="InterPro" id="IPR003594">
    <property type="entry name" value="HATPase_dom"/>
</dbReference>
<keyword evidence="5" id="KW-0597">Phosphoprotein</keyword>
<evidence type="ECO:0000256" key="2">
    <source>
        <dbReference type="ARBA" id="ARBA00004236"/>
    </source>
</evidence>
<proteinExistence type="predicted"/>
<evidence type="ECO:0000256" key="7">
    <source>
        <dbReference type="ARBA" id="ARBA00022741"/>
    </source>
</evidence>
<dbReference type="InterPro" id="IPR050351">
    <property type="entry name" value="BphY/WalK/GraS-like"/>
</dbReference>
<evidence type="ECO:0000256" key="12">
    <source>
        <dbReference type="SAM" id="Phobius"/>
    </source>
</evidence>
<keyword evidence="11 12" id="KW-0472">Membrane</keyword>
<sequence length="430" mass="48968">MSTMKKGKPTDKQGILAITTFVVLALLMMVQISWIFRAARLEEQNFNHRVSMALKAARDEIGVRAPKCTDMSDFLCGRQCPEHVNQSKHAEVDSIIRANLSMYNIALPYTFEITDSLLHQSRGRFFNPTCYQQNLNGLIDQNGIQIRVLFPTRNQYLIGQLYSQLGLSILFILFVMLSFLITWRLFRREKDLMLHTTDFINNMVHEFQTPIANIRFAANLLKKKKTGDSPQKTEEYTEVILNETLRLQGHVEAILKVASHSDNQDSTEKIDMHQMIEHVISTFHFRLEHAQAAISLDARASKHEINAEWGPLTLIISNLIDNALKYVSHQPQIHISTQNKENLLVVSVQDNGIGIRKEDQSRIFDKFFRVSTGNVHDVKGFGLGLTYVKKVVEQFGGHVTVQSTPGKGSIFTLTFPLIDSHVNTENNSHH</sequence>
<dbReference type="CDD" id="cd00082">
    <property type="entry name" value="HisKA"/>
    <property type="match status" value="1"/>
</dbReference>
<evidence type="ECO:0000256" key="9">
    <source>
        <dbReference type="ARBA" id="ARBA00022840"/>
    </source>
</evidence>
<evidence type="ECO:0000313" key="14">
    <source>
        <dbReference type="EMBL" id="GAO29348.1"/>
    </source>
</evidence>
<keyword evidence="10" id="KW-0902">Two-component regulatory system</keyword>
<dbReference type="PRINTS" id="PR00344">
    <property type="entry name" value="BCTRLSENSOR"/>
</dbReference>
<feature type="domain" description="Histidine kinase" evidence="13">
    <location>
        <begin position="202"/>
        <end position="419"/>
    </location>
</feature>
<organism evidence="14 15">
    <name type="scientific">Geofilum rubicundum JCM 15548</name>
    <dbReference type="NCBI Taxonomy" id="1236989"/>
    <lineage>
        <taxon>Bacteria</taxon>
        <taxon>Pseudomonadati</taxon>
        <taxon>Bacteroidota</taxon>
        <taxon>Bacteroidia</taxon>
        <taxon>Marinilabiliales</taxon>
        <taxon>Marinilabiliaceae</taxon>
        <taxon>Geofilum</taxon>
    </lineage>
</organism>
<evidence type="ECO:0000256" key="6">
    <source>
        <dbReference type="ARBA" id="ARBA00022679"/>
    </source>
</evidence>
<dbReference type="SMART" id="SM00387">
    <property type="entry name" value="HATPase_c"/>
    <property type="match status" value="1"/>
</dbReference>
<dbReference type="EC" id="2.7.13.3" evidence="3"/>
<evidence type="ECO:0000256" key="5">
    <source>
        <dbReference type="ARBA" id="ARBA00022553"/>
    </source>
</evidence>
<keyword evidence="6" id="KW-0808">Transferase</keyword>
<dbReference type="AlphaFoldDB" id="A0A0E9LVK0"/>
<dbReference type="SMART" id="SM00388">
    <property type="entry name" value="HisKA"/>
    <property type="match status" value="1"/>
</dbReference>
<keyword evidence="12" id="KW-1133">Transmembrane helix</keyword>
<comment type="subcellular location">
    <subcellularLocation>
        <location evidence="2">Cell membrane</location>
    </subcellularLocation>
</comment>
<dbReference type="InterPro" id="IPR036890">
    <property type="entry name" value="HATPase_C_sf"/>
</dbReference>
<gene>
    <name evidence="14" type="ORF">JCM15548_11523</name>
</gene>
<feature type="transmembrane region" description="Helical" evidence="12">
    <location>
        <begin position="161"/>
        <end position="186"/>
    </location>
</feature>
<dbReference type="EMBL" id="BAZW01000008">
    <property type="protein sequence ID" value="GAO29348.1"/>
    <property type="molecule type" value="Genomic_DNA"/>
</dbReference>
<dbReference type="GO" id="GO:0007234">
    <property type="term" value="P:osmosensory signaling via phosphorelay pathway"/>
    <property type="evidence" value="ECO:0007669"/>
    <property type="project" value="TreeGrafter"/>
</dbReference>
<accession>A0A0E9LVK0</accession>
<evidence type="ECO:0000259" key="13">
    <source>
        <dbReference type="PROSITE" id="PS50109"/>
    </source>
</evidence>
<evidence type="ECO:0000256" key="11">
    <source>
        <dbReference type="ARBA" id="ARBA00023136"/>
    </source>
</evidence>
<dbReference type="GO" id="GO:0000155">
    <property type="term" value="F:phosphorelay sensor kinase activity"/>
    <property type="evidence" value="ECO:0007669"/>
    <property type="project" value="InterPro"/>
</dbReference>
<keyword evidence="4" id="KW-1003">Cell membrane</keyword>
<dbReference type="Gene3D" id="1.10.287.130">
    <property type="match status" value="1"/>
</dbReference>
<dbReference type="InterPro" id="IPR003661">
    <property type="entry name" value="HisK_dim/P_dom"/>
</dbReference>
<keyword evidence="7" id="KW-0547">Nucleotide-binding</keyword>
<reference evidence="14 15" key="1">
    <citation type="journal article" date="2015" name="Microbes Environ.">
        <title>Distribution and evolution of nitrogen fixation genes in the phylum bacteroidetes.</title>
        <authorList>
            <person name="Inoue J."/>
            <person name="Oshima K."/>
            <person name="Suda W."/>
            <person name="Sakamoto M."/>
            <person name="Iino T."/>
            <person name="Noda S."/>
            <person name="Hongoh Y."/>
            <person name="Hattori M."/>
            <person name="Ohkuma M."/>
        </authorList>
    </citation>
    <scope>NUCLEOTIDE SEQUENCE [LARGE SCALE GENOMIC DNA]</scope>
    <source>
        <strain evidence="14">JCM 15548</strain>
    </source>
</reference>
<dbReference type="SUPFAM" id="SSF55874">
    <property type="entry name" value="ATPase domain of HSP90 chaperone/DNA topoisomerase II/histidine kinase"/>
    <property type="match status" value="1"/>
</dbReference>
<keyword evidence="8 14" id="KW-0418">Kinase</keyword>
<dbReference type="Gene3D" id="3.30.565.10">
    <property type="entry name" value="Histidine kinase-like ATPase, C-terminal domain"/>
    <property type="match status" value="1"/>
</dbReference>
<name>A0A0E9LVK0_9BACT</name>
<dbReference type="InterPro" id="IPR005467">
    <property type="entry name" value="His_kinase_dom"/>
</dbReference>
<dbReference type="PANTHER" id="PTHR42878:SF13">
    <property type="entry name" value="HISTIDINE KINASE"/>
    <property type="match status" value="1"/>
</dbReference>
<dbReference type="GO" id="GO:0005524">
    <property type="term" value="F:ATP binding"/>
    <property type="evidence" value="ECO:0007669"/>
    <property type="project" value="UniProtKB-KW"/>
</dbReference>
<evidence type="ECO:0000256" key="10">
    <source>
        <dbReference type="ARBA" id="ARBA00023012"/>
    </source>
</evidence>
<dbReference type="Pfam" id="PF02518">
    <property type="entry name" value="HATPase_c"/>
    <property type="match status" value="1"/>
</dbReference>
<protein>
    <recommendedName>
        <fullName evidence="3">histidine kinase</fullName>
        <ecNumber evidence="3">2.7.13.3</ecNumber>
    </recommendedName>
</protein>
<keyword evidence="12" id="KW-0812">Transmembrane</keyword>
<dbReference type="FunFam" id="3.30.565.10:FF:000023">
    <property type="entry name" value="PAS domain-containing sensor histidine kinase"/>
    <property type="match status" value="1"/>
</dbReference>
<dbReference type="GO" id="GO:0000156">
    <property type="term" value="F:phosphorelay response regulator activity"/>
    <property type="evidence" value="ECO:0007669"/>
    <property type="project" value="TreeGrafter"/>
</dbReference>